<reference evidence="5 6" key="1">
    <citation type="journal article" date="2021" name="Res Sq">
        <title>Streptomyces Pimoensis sp. nov., Isolated From the Taklimakan Desert in Xinjiang, China.</title>
        <authorList>
            <person name="Zhang P."/>
            <person name="Luo X."/>
            <person name="Luo X."/>
            <person name="Liu Z."/>
            <person name="Xia Z."/>
            <person name="Wan C."/>
            <person name="zhang L."/>
        </authorList>
    </citation>
    <scope>NUCLEOTIDE SEQUENCE [LARGE SCALE GENOMIC DNA]</scope>
    <source>
        <strain evidence="5 6">TRM75549</strain>
    </source>
</reference>
<name>A0ABV4JAS4_9ACTN</name>
<feature type="domain" description="PKS/mFAS DH" evidence="4">
    <location>
        <begin position="1"/>
        <end position="142"/>
    </location>
</feature>
<evidence type="ECO:0000256" key="1">
    <source>
        <dbReference type="ARBA" id="ARBA00022679"/>
    </source>
</evidence>
<dbReference type="SUPFAM" id="SSF51735">
    <property type="entry name" value="NAD(P)-binding Rossmann-fold domains"/>
    <property type="match status" value="1"/>
</dbReference>
<gene>
    <name evidence="5" type="ORF">KYY02_32885</name>
</gene>
<dbReference type="Pfam" id="PF22953">
    <property type="entry name" value="SpnB_Rossmann"/>
    <property type="match status" value="1"/>
</dbReference>
<organism evidence="5 6">
    <name type="scientific">Streptomyces pimonensis</name>
    <dbReference type="NCBI Taxonomy" id="2860288"/>
    <lineage>
        <taxon>Bacteria</taxon>
        <taxon>Bacillati</taxon>
        <taxon>Actinomycetota</taxon>
        <taxon>Actinomycetes</taxon>
        <taxon>Kitasatosporales</taxon>
        <taxon>Streptomycetaceae</taxon>
        <taxon>Streptomyces</taxon>
    </lineage>
</organism>
<proteinExistence type="predicted"/>
<keyword evidence="1" id="KW-0808">Transferase</keyword>
<dbReference type="InterPro" id="IPR050091">
    <property type="entry name" value="PKS_NRPS_Biosynth_Enz"/>
</dbReference>
<keyword evidence="2" id="KW-0511">Multifunctional enzyme</keyword>
<feature type="non-terminal residue" evidence="5">
    <location>
        <position position="1"/>
    </location>
</feature>
<protein>
    <submittedName>
        <fullName evidence="5">Polyketide synthase dehydratase domain-containing protein</fullName>
    </submittedName>
</protein>
<dbReference type="Gene3D" id="3.40.50.11460">
    <property type="match status" value="1"/>
</dbReference>
<dbReference type="PANTHER" id="PTHR43775:SF51">
    <property type="entry name" value="INACTIVE PHENOLPHTHIOCEROL SYNTHESIS POLYKETIDE SYNTHASE TYPE I PKS1-RELATED"/>
    <property type="match status" value="1"/>
</dbReference>
<dbReference type="PANTHER" id="PTHR43775">
    <property type="entry name" value="FATTY ACID SYNTHASE"/>
    <property type="match status" value="1"/>
</dbReference>
<dbReference type="InterPro" id="IPR036291">
    <property type="entry name" value="NAD(P)-bd_dom_sf"/>
</dbReference>
<feature type="region of interest" description="N-terminal hotdog fold" evidence="3">
    <location>
        <position position="1"/>
    </location>
</feature>
<feature type="region of interest" description="C-terminal hotdog fold" evidence="3">
    <location>
        <begin position="7"/>
        <end position="142"/>
    </location>
</feature>
<dbReference type="InterPro" id="IPR049551">
    <property type="entry name" value="PKS_DH_C"/>
</dbReference>
<dbReference type="InterPro" id="IPR049900">
    <property type="entry name" value="PKS_mFAS_DH"/>
</dbReference>
<dbReference type="Pfam" id="PF14765">
    <property type="entry name" value="PS-DH"/>
    <property type="match status" value="1"/>
</dbReference>
<evidence type="ECO:0000313" key="5">
    <source>
        <dbReference type="EMBL" id="MEZ3183279.1"/>
    </source>
</evidence>
<dbReference type="Proteomes" id="UP001567537">
    <property type="component" value="Unassembled WGS sequence"/>
</dbReference>
<evidence type="ECO:0000256" key="3">
    <source>
        <dbReference type="PROSITE-ProRule" id="PRU01363"/>
    </source>
</evidence>
<comment type="caution">
    <text evidence="3">Lacks conserved residue(s) required for the propagation of feature annotation.</text>
</comment>
<evidence type="ECO:0000259" key="4">
    <source>
        <dbReference type="PROSITE" id="PS52019"/>
    </source>
</evidence>
<dbReference type="EMBL" id="JAHWZY010000129">
    <property type="protein sequence ID" value="MEZ3183279.1"/>
    <property type="molecule type" value="Genomic_DNA"/>
</dbReference>
<sequence>EWPPAGAKVVDLDGFYDQAADAGFGYGPVFQGLRAAWRRGDEVFAEVVLPDGVDAGGFGLHPALLDAALHAAGLTGGADGTGRLPFAWSGVRLHASGARVLRVRLVPSGPDEVSLTVADGAGAPVATVDSLVLRPVPLDQLTGDDHDNALFGIDWVPVPLADGDDVPAVEWAEVGALADALSGFVAVACPVTSASGSASDPVLVAHEAAYWALDVVQRWLSEERSGAARLVVVTKGALAVSVDEGVLDVAQAVVWGLVRSAQLENPDRIVLVDLDDEAASLEVLPVALATGEPQLAVRSGEIRVPRLARVEQPAT</sequence>
<dbReference type="RefSeq" id="WP_371244882.1">
    <property type="nucleotide sequence ID" value="NZ_JAHWZY010000129.1"/>
</dbReference>
<dbReference type="InterPro" id="IPR055123">
    <property type="entry name" value="SpnB-like_Rossmann"/>
</dbReference>
<evidence type="ECO:0000256" key="2">
    <source>
        <dbReference type="ARBA" id="ARBA00023268"/>
    </source>
</evidence>
<evidence type="ECO:0000313" key="6">
    <source>
        <dbReference type="Proteomes" id="UP001567537"/>
    </source>
</evidence>
<feature type="non-terminal residue" evidence="5">
    <location>
        <position position="315"/>
    </location>
</feature>
<dbReference type="PROSITE" id="PS52019">
    <property type="entry name" value="PKS_MFAS_DH"/>
    <property type="match status" value="1"/>
</dbReference>
<dbReference type="InterPro" id="IPR042104">
    <property type="entry name" value="PKS_dehydratase_sf"/>
</dbReference>
<comment type="caution">
    <text evidence="5">The sequence shown here is derived from an EMBL/GenBank/DDBJ whole genome shotgun (WGS) entry which is preliminary data.</text>
</comment>
<dbReference type="Gene3D" id="3.10.129.110">
    <property type="entry name" value="Polyketide synthase dehydratase"/>
    <property type="match status" value="1"/>
</dbReference>
<keyword evidence="6" id="KW-1185">Reference proteome</keyword>
<accession>A0ABV4JAS4</accession>